<dbReference type="InterPro" id="IPR031155">
    <property type="entry name" value="DUR"/>
</dbReference>
<feature type="transmembrane region" description="Helical" evidence="7">
    <location>
        <begin position="573"/>
        <end position="594"/>
    </location>
</feature>
<evidence type="ECO:0000256" key="1">
    <source>
        <dbReference type="ARBA" id="ARBA00004141"/>
    </source>
</evidence>
<dbReference type="PANTHER" id="PTHR46154">
    <property type="match status" value="1"/>
</dbReference>
<comment type="subcellular location">
    <subcellularLocation>
        <location evidence="1">Membrane</location>
        <topology evidence="1">Multi-pass membrane protein</topology>
    </subcellularLocation>
</comment>
<evidence type="ECO:0000256" key="3">
    <source>
        <dbReference type="ARBA" id="ARBA00022692"/>
    </source>
</evidence>
<feature type="transmembrane region" description="Helical" evidence="7">
    <location>
        <begin position="362"/>
        <end position="387"/>
    </location>
</feature>
<organism evidence="8 9">
    <name type="scientific">Protomyces lactucae-debilis</name>
    <dbReference type="NCBI Taxonomy" id="2754530"/>
    <lineage>
        <taxon>Eukaryota</taxon>
        <taxon>Fungi</taxon>
        <taxon>Dikarya</taxon>
        <taxon>Ascomycota</taxon>
        <taxon>Taphrinomycotina</taxon>
        <taxon>Taphrinomycetes</taxon>
        <taxon>Taphrinales</taxon>
        <taxon>Protomycetaceae</taxon>
        <taxon>Protomyces</taxon>
    </lineage>
</organism>
<dbReference type="CDD" id="cd11476">
    <property type="entry name" value="SLC5sbd_DUR3"/>
    <property type="match status" value="1"/>
</dbReference>
<dbReference type="Pfam" id="PF00474">
    <property type="entry name" value="SSF"/>
    <property type="match status" value="1"/>
</dbReference>
<keyword evidence="3 7" id="KW-0812">Transmembrane</keyword>
<dbReference type="Proteomes" id="UP000193685">
    <property type="component" value="Unassembled WGS sequence"/>
</dbReference>
<feature type="transmembrane region" description="Helical" evidence="7">
    <location>
        <begin position="262"/>
        <end position="278"/>
    </location>
</feature>
<evidence type="ECO:0000256" key="5">
    <source>
        <dbReference type="ARBA" id="ARBA00023136"/>
    </source>
</evidence>
<reference evidence="8 9" key="1">
    <citation type="submission" date="2016-07" db="EMBL/GenBank/DDBJ databases">
        <title>Pervasive Adenine N6-methylation of Active Genes in Fungi.</title>
        <authorList>
            <consortium name="DOE Joint Genome Institute"/>
            <person name="Mondo S.J."/>
            <person name="Dannebaum R.O."/>
            <person name="Kuo R.C."/>
            <person name="Labutti K."/>
            <person name="Haridas S."/>
            <person name="Kuo A."/>
            <person name="Salamov A."/>
            <person name="Ahrendt S.R."/>
            <person name="Lipzen A."/>
            <person name="Sullivan W."/>
            <person name="Andreopoulos W.B."/>
            <person name="Clum A."/>
            <person name="Lindquist E."/>
            <person name="Daum C."/>
            <person name="Ramamoorthy G.K."/>
            <person name="Gryganskyi A."/>
            <person name="Culley D."/>
            <person name="Magnuson J.K."/>
            <person name="James T.Y."/>
            <person name="O'Malley M.A."/>
            <person name="Stajich J.E."/>
            <person name="Spatafora J.W."/>
            <person name="Visel A."/>
            <person name="Grigoriev I.V."/>
        </authorList>
    </citation>
    <scope>NUCLEOTIDE SEQUENCE [LARGE SCALE GENOMIC DNA]</scope>
    <source>
        <strain evidence="8 9">12-1054</strain>
    </source>
</reference>
<feature type="transmembrane region" description="Helical" evidence="7">
    <location>
        <begin position="209"/>
        <end position="226"/>
    </location>
</feature>
<keyword evidence="9" id="KW-1185">Reference proteome</keyword>
<keyword evidence="5 7" id="KW-0472">Membrane</keyword>
<dbReference type="PROSITE" id="PS50283">
    <property type="entry name" value="NA_SOLUT_SYMP_3"/>
    <property type="match status" value="1"/>
</dbReference>
<dbReference type="InterPro" id="IPR038377">
    <property type="entry name" value="Na/Glc_symporter_sf"/>
</dbReference>
<dbReference type="RefSeq" id="XP_040724078.1">
    <property type="nucleotide sequence ID" value="XM_040867936.1"/>
</dbReference>
<sequence length="706" mass="76590">MHGYADAEGHISAFRDILPHWSGYALILLFALAATLLFLATSYIQRRYAFVDHESSEFTSASRSVKSFLISSSLVSSWTWSTTLVQACSSAYKWGIAGAFWSSSGATVQMIFFGFIAVKVKQCSPRCATILEIVHKRYGPSVHCLLMAYALVVNLAASMVLPMASSRAAQALSKTNIYLANTVTVMSVALYTLVGGLRATMIADYTHNVVVILVTLLFFVVTFVTSDKIGSPDRLYDLLKKAALTMPSEDGGTYLTFHSGDALAFGALSFIASFGMLFNDQVYWQRAIAARPRNALRGYIFGGLAWFGIVFAFSILGLVMVALRNDKDTPTYPHLLSMADMCAGLVAPAAAFTLLGKVGALAMLVVVIMTVVTSLASELVAVSAILTHDIYKLYLHPSTTDLELIQTSQWFIVAWGCITSAASCLAVYLDATCFWIFCLTGVVCSSTVPTLLFTICWKRQPRIAALLSPALGTVIGVVVWLSAAKGLHGSVSMFALADIYVALSGIAASFAAGLIATLVISGFWPDNFDFAITGSINMPVKEGSIRSETSGRMTPEYTNEDDPFGLNRASRQALWISVGISFFLIIAIPVPLFLTKYEFSVVSFRMWVVCAGLVLAASFVIVVIMPLVESRVALAEIIINVWRAVFGQPNGKDLLMHRTSTRSVGSSVHSSQARRSRVTIPKQEHRATIVSMNNSPEMGVTDPRWV</sequence>
<dbReference type="Gene3D" id="1.20.1730.10">
    <property type="entry name" value="Sodium/glucose cotransporter"/>
    <property type="match status" value="1"/>
</dbReference>
<name>A0A1Y2F922_PROLT</name>
<dbReference type="OrthoDB" id="6132759at2759"/>
<dbReference type="EMBL" id="MCFI01000014">
    <property type="protein sequence ID" value="ORY79944.1"/>
    <property type="molecule type" value="Genomic_DNA"/>
</dbReference>
<gene>
    <name evidence="8" type="ORF">BCR37DRAFT_349590</name>
</gene>
<evidence type="ECO:0000256" key="4">
    <source>
        <dbReference type="ARBA" id="ARBA00022989"/>
    </source>
</evidence>
<dbReference type="InterPro" id="IPR001734">
    <property type="entry name" value="Na/solute_symporter"/>
</dbReference>
<comment type="similarity">
    <text evidence="2 6">Belongs to the sodium:solute symporter (SSF) (TC 2.A.21) family.</text>
</comment>
<feature type="transmembrane region" description="Helical" evidence="7">
    <location>
        <begin position="138"/>
        <end position="157"/>
    </location>
</feature>
<feature type="transmembrane region" description="Helical" evidence="7">
    <location>
        <begin position="434"/>
        <end position="457"/>
    </location>
</feature>
<feature type="transmembrane region" description="Helical" evidence="7">
    <location>
        <begin position="463"/>
        <end position="483"/>
    </location>
</feature>
<evidence type="ECO:0000313" key="9">
    <source>
        <dbReference type="Proteomes" id="UP000193685"/>
    </source>
</evidence>
<evidence type="ECO:0000256" key="6">
    <source>
        <dbReference type="RuleBase" id="RU362091"/>
    </source>
</evidence>
<protein>
    <submittedName>
        <fullName evidence="8">Sodium:solute symporter family-domain-containing protein</fullName>
    </submittedName>
</protein>
<evidence type="ECO:0000256" key="7">
    <source>
        <dbReference type="SAM" id="Phobius"/>
    </source>
</evidence>
<feature type="transmembrane region" description="Helical" evidence="7">
    <location>
        <begin position="335"/>
        <end position="355"/>
    </location>
</feature>
<keyword evidence="4 7" id="KW-1133">Transmembrane helix</keyword>
<feature type="transmembrane region" description="Helical" evidence="7">
    <location>
        <begin position="407"/>
        <end position="429"/>
    </location>
</feature>
<dbReference type="AlphaFoldDB" id="A0A1Y2F922"/>
<dbReference type="STRING" id="56484.A0A1Y2F922"/>
<feature type="transmembrane region" description="Helical" evidence="7">
    <location>
        <begin position="99"/>
        <end position="118"/>
    </location>
</feature>
<dbReference type="GeneID" id="63784535"/>
<feature type="transmembrane region" description="Helical" evidence="7">
    <location>
        <begin position="24"/>
        <end position="44"/>
    </location>
</feature>
<dbReference type="GO" id="GO:0015204">
    <property type="term" value="F:urea transmembrane transporter activity"/>
    <property type="evidence" value="ECO:0007669"/>
    <property type="project" value="InterPro"/>
</dbReference>
<feature type="transmembrane region" description="Helical" evidence="7">
    <location>
        <begin position="177"/>
        <end position="197"/>
    </location>
</feature>
<evidence type="ECO:0000313" key="8">
    <source>
        <dbReference type="EMBL" id="ORY79944.1"/>
    </source>
</evidence>
<feature type="transmembrane region" description="Helical" evidence="7">
    <location>
        <begin position="606"/>
        <end position="628"/>
    </location>
</feature>
<evidence type="ECO:0000256" key="2">
    <source>
        <dbReference type="ARBA" id="ARBA00006434"/>
    </source>
</evidence>
<comment type="caution">
    <text evidence="8">The sequence shown here is derived from an EMBL/GenBank/DDBJ whole genome shotgun (WGS) entry which is preliminary data.</text>
</comment>
<dbReference type="PANTHER" id="PTHR46154:SF2">
    <property type="entry name" value="SOLUTE SYMPORTER FAMILY TRANSPORTER (AFU_ORTHOLOGUE AFUA_6G03200)"/>
    <property type="match status" value="1"/>
</dbReference>
<feature type="transmembrane region" description="Helical" evidence="7">
    <location>
        <begin position="495"/>
        <end position="520"/>
    </location>
</feature>
<accession>A0A1Y2F922</accession>
<dbReference type="GO" id="GO:0005886">
    <property type="term" value="C:plasma membrane"/>
    <property type="evidence" value="ECO:0007669"/>
    <property type="project" value="TreeGrafter"/>
</dbReference>
<feature type="transmembrane region" description="Helical" evidence="7">
    <location>
        <begin position="299"/>
        <end position="323"/>
    </location>
</feature>
<proteinExistence type="inferred from homology"/>